<dbReference type="Pfam" id="PF00486">
    <property type="entry name" value="Trans_reg_C"/>
    <property type="match status" value="1"/>
</dbReference>
<dbReference type="SUPFAM" id="SSF46894">
    <property type="entry name" value="C-terminal effector domain of the bipartite response regulators"/>
    <property type="match status" value="1"/>
</dbReference>
<dbReference type="Gene3D" id="1.10.10.10">
    <property type="entry name" value="Winged helix-like DNA-binding domain superfamily/Winged helix DNA-binding domain"/>
    <property type="match status" value="1"/>
</dbReference>
<comment type="caution">
    <text evidence="4">The sequence shown here is derived from an EMBL/GenBank/DDBJ whole genome shotgun (WGS) entry which is preliminary data.</text>
</comment>
<protein>
    <recommendedName>
        <fullName evidence="3">OmpR/PhoB-type domain-containing protein</fullName>
    </recommendedName>
</protein>
<proteinExistence type="predicted"/>
<evidence type="ECO:0000256" key="1">
    <source>
        <dbReference type="ARBA" id="ARBA00023125"/>
    </source>
</evidence>
<accession>A0ABQ6CRM4</accession>
<evidence type="ECO:0000313" key="4">
    <source>
        <dbReference type="EMBL" id="GLS22998.1"/>
    </source>
</evidence>
<keyword evidence="1 2" id="KW-0238">DNA-binding</keyword>
<dbReference type="InterPro" id="IPR016032">
    <property type="entry name" value="Sig_transdc_resp-reg_C-effctor"/>
</dbReference>
<feature type="DNA-binding region" description="OmpR/PhoB-type" evidence="2">
    <location>
        <begin position="6"/>
        <end position="102"/>
    </location>
</feature>
<dbReference type="PROSITE" id="PS51755">
    <property type="entry name" value="OMPR_PHOB"/>
    <property type="match status" value="1"/>
</dbReference>
<dbReference type="EMBL" id="BSPC01000068">
    <property type="protein sequence ID" value="GLS22998.1"/>
    <property type="molecule type" value="Genomic_DNA"/>
</dbReference>
<feature type="domain" description="OmpR/PhoB-type" evidence="3">
    <location>
        <begin position="6"/>
        <end position="102"/>
    </location>
</feature>
<reference evidence="5" key="1">
    <citation type="journal article" date="2019" name="Int. J. Syst. Evol. Microbiol.">
        <title>The Global Catalogue of Microorganisms (GCM) 10K type strain sequencing project: providing services to taxonomists for standard genome sequencing and annotation.</title>
        <authorList>
            <consortium name="The Broad Institute Genomics Platform"/>
            <consortium name="The Broad Institute Genome Sequencing Center for Infectious Disease"/>
            <person name="Wu L."/>
            <person name="Ma J."/>
        </authorList>
    </citation>
    <scope>NUCLEOTIDE SEQUENCE [LARGE SCALE GENOMIC DNA]</scope>
    <source>
        <strain evidence="5">NBRC 101365</strain>
    </source>
</reference>
<dbReference type="SMART" id="SM00862">
    <property type="entry name" value="Trans_reg_C"/>
    <property type="match status" value="1"/>
</dbReference>
<dbReference type="InterPro" id="IPR001867">
    <property type="entry name" value="OmpR/PhoB-type_DNA-bd"/>
</dbReference>
<sequence length="134" mass="14698">MPANNEPSIRFGEFSLNAEKGRVYRGDVPLALRPKVFALLSYLANNAGRVVSKDELLDAVWPRVTVSEDSLTQVVKELRKSLDDARAILIRTIPRRGYLLDTVTVPIDDAGSQPTVPEATLAARSSSTASQRTF</sequence>
<organism evidence="4 5">
    <name type="scientific">Labrys miyagiensis</name>
    <dbReference type="NCBI Taxonomy" id="346912"/>
    <lineage>
        <taxon>Bacteria</taxon>
        <taxon>Pseudomonadati</taxon>
        <taxon>Pseudomonadota</taxon>
        <taxon>Alphaproteobacteria</taxon>
        <taxon>Hyphomicrobiales</taxon>
        <taxon>Xanthobacteraceae</taxon>
        <taxon>Labrys</taxon>
    </lineage>
</organism>
<dbReference type="CDD" id="cd00383">
    <property type="entry name" value="trans_reg_C"/>
    <property type="match status" value="1"/>
</dbReference>
<dbReference type="RefSeq" id="WP_284315935.1">
    <property type="nucleotide sequence ID" value="NZ_BSPC01000068.1"/>
</dbReference>
<keyword evidence="5" id="KW-1185">Reference proteome</keyword>
<evidence type="ECO:0000313" key="5">
    <source>
        <dbReference type="Proteomes" id="UP001156882"/>
    </source>
</evidence>
<evidence type="ECO:0000259" key="3">
    <source>
        <dbReference type="PROSITE" id="PS51755"/>
    </source>
</evidence>
<evidence type="ECO:0000256" key="2">
    <source>
        <dbReference type="PROSITE-ProRule" id="PRU01091"/>
    </source>
</evidence>
<dbReference type="InterPro" id="IPR036388">
    <property type="entry name" value="WH-like_DNA-bd_sf"/>
</dbReference>
<dbReference type="Proteomes" id="UP001156882">
    <property type="component" value="Unassembled WGS sequence"/>
</dbReference>
<name>A0ABQ6CRM4_9HYPH</name>
<gene>
    <name evidence="4" type="ORF">GCM10007874_60180</name>
</gene>